<dbReference type="EMBL" id="CP068393">
    <property type="protein sequence ID" value="QUC67447.1"/>
    <property type="molecule type" value="Genomic_DNA"/>
</dbReference>
<organism evidence="1 2">
    <name type="scientific">Aristaeella hokkaidonensis</name>
    <dbReference type="NCBI Taxonomy" id="3046382"/>
    <lineage>
        <taxon>Bacteria</taxon>
        <taxon>Bacillati</taxon>
        <taxon>Bacillota</taxon>
        <taxon>Clostridia</taxon>
        <taxon>Eubacteriales</taxon>
        <taxon>Aristaeellaceae</taxon>
        <taxon>Aristaeella</taxon>
    </lineage>
</organism>
<name>A0AC61MXE8_9FIRM</name>
<dbReference type="Proteomes" id="UP000682782">
    <property type="component" value="Chromosome"/>
</dbReference>
<keyword evidence="2" id="KW-1185">Reference proteome</keyword>
<evidence type="ECO:0000313" key="1">
    <source>
        <dbReference type="EMBL" id="QUC67447.1"/>
    </source>
</evidence>
<evidence type="ECO:0000313" key="2">
    <source>
        <dbReference type="Proteomes" id="UP000682782"/>
    </source>
</evidence>
<protein>
    <submittedName>
        <fullName evidence="1">Peptidoglycan-binding protein</fullName>
    </submittedName>
</protein>
<reference evidence="1" key="1">
    <citation type="submission" date="2021-01" db="EMBL/GenBank/DDBJ databases">
        <title>Complete genome sequence of Clostridiales bacterium R-7.</title>
        <authorList>
            <person name="Mahoney-Kurpe S.C."/>
            <person name="Palevich N."/>
            <person name="Koike S."/>
            <person name="Moon C.D."/>
            <person name="Attwood G.T."/>
        </authorList>
    </citation>
    <scope>NUCLEOTIDE SEQUENCE</scope>
    <source>
        <strain evidence="1">R-7</strain>
    </source>
</reference>
<gene>
    <name evidence="1" type="ORF">JYE49_01725</name>
</gene>
<proteinExistence type="predicted"/>
<sequence length="373" mass="41583">MFRNKMLRFLLILSLCISMTVPALAYEGTTLYNGCSGEEVRVMQQALIDLGYLEGKADGKYGDKTEEAVRAFQRKNGLTPDGLAGKDTRSLLESARNGSSKAATGNAAKPSAYNEGTLYNGCSGEEVRAMQQELIDLGYLEGKADGKFGNKTEKAVKDFQRKNGLTEDGLAGKKTRSVLDLVYKRKNSPKEMTAAQIQVYDEREGIDWTPKENKARQILNAEGHSTDGLNYIEHSFAPKGGSALPFDYYSLSFYKSKETSVYDCTYAVHLDPNGKLVLMDTEDFGGKKLTHIDDPVAGDVNNDLMNKAKEEIKRFLKRYGYSSLVKKVSKLKVSQISVSNDNEDIYYTFSEAFMIRVRVAPTLRIDYFCYNGQ</sequence>
<accession>A0AC61MXE8</accession>